<accession>A0AAW1TCI1</accession>
<dbReference type="AlphaFoldDB" id="A0AAW1TCI1"/>
<evidence type="ECO:0000256" key="1">
    <source>
        <dbReference type="SAM" id="MobiDB-lite"/>
    </source>
</evidence>
<keyword evidence="3" id="KW-1185">Reference proteome</keyword>
<organism evidence="2 3">
    <name type="scientific">Apatococcus fuscideae</name>
    <dbReference type="NCBI Taxonomy" id="2026836"/>
    <lineage>
        <taxon>Eukaryota</taxon>
        <taxon>Viridiplantae</taxon>
        <taxon>Chlorophyta</taxon>
        <taxon>core chlorophytes</taxon>
        <taxon>Trebouxiophyceae</taxon>
        <taxon>Chlorellales</taxon>
        <taxon>Chlorellaceae</taxon>
        <taxon>Apatococcus</taxon>
    </lineage>
</organism>
<proteinExistence type="predicted"/>
<reference evidence="2 3" key="1">
    <citation type="journal article" date="2024" name="Nat. Commun.">
        <title>Phylogenomics reveals the evolutionary origins of lichenization in chlorophyte algae.</title>
        <authorList>
            <person name="Puginier C."/>
            <person name="Libourel C."/>
            <person name="Otte J."/>
            <person name="Skaloud P."/>
            <person name="Haon M."/>
            <person name="Grisel S."/>
            <person name="Petersen M."/>
            <person name="Berrin J.G."/>
            <person name="Delaux P.M."/>
            <person name="Dal Grande F."/>
            <person name="Keller J."/>
        </authorList>
    </citation>
    <scope>NUCLEOTIDE SEQUENCE [LARGE SCALE GENOMIC DNA]</scope>
    <source>
        <strain evidence="2 3">SAG 2523</strain>
    </source>
</reference>
<gene>
    <name evidence="2" type="ORF">WJX84_010481</name>
</gene>
<dbReference type="Proteomes" id="UP001485043">
    <property type="component" value="Unassembled WGS sequence"/>
</dbReference>
<dbReference type="EMBL" id="JALJOV010000159">
    <property type="protein sequence ID" value="KAK9866480.1"/>
    <property type="molecule type" value="Genomic_DNA"/>
</dbReference>
<comment type="caution">
    <text evidence="2">The sequence shown here is derived from an EMBL/GenBank/DDBJ whole genome shotgun (WGS) entry which is preliminary data.</text>
</comment>
<feature type="region of interest" description="Disordered" evidence="1">
    <location>
        <begin position="20"/>
        <end position="66"/>
    </location>
</feature>
<feature type="region of interest" description="Disordered" evidence="1">
    <location>
        <begin position="130"/>
        <end position="220"/>
    </location>
</feature>
<sequence length="220" mass="23463">MVLGGVHDYRAAGKLLDELKSSATDLQPPPKLPAADELRPQQKRRRALTDENAPSPQPKGPAKLPRVARLTADQLRRERAVPAHFEPGSTTPLLNGPGDCGIDNIADPEIKIPLRCFYPAGNAAQREPLRPLEGNQAPPQARSGPTIWELHWTGGDDGITPTDLSLAQPLAPLPALPRSNSLNPMRNGGRAVEEATCGDDASSTSIERPWTIHSPSGTGG</sequence>
<evidence type="ECO:0000313" key="2">
    <source>
        <dbReference type="EMBL" id="KAK9866480.1"/>
    </source>
</evidence>
<protein>
    <submittedName>
        <fullName evidence="2">Uncharacterized protein</fullName>
    </submittedName>
</protein>
<evidence type="ECO:0000313" key="3">
    <source>
        <dbReference type="Proteomes" id="UP001485043"/>
    </source>
</evidence>
<name>A0AAW1TCI1_9CHLO</name>